<dbReference type="InterPro" id="IPR029044">
    <property type="entry name" value="Nucleotide-diphossugar_trans"/>
</dbReference>
<gene>
    <name evidence="2" type="ORF">IQ35_03021</name>
</gene>
<sequence length="347" mass="39222">MPANATGRPWLSILIPVYNVLPYLEDRLLSVFSQTGDGGGIELILLDDRSTDGSADLAEALIARHGGGARLLRHADNRGLSAARNSMIEEAGGDYVWFLDSDDAILPGAIAALRDIVGSCRPDVVLCDYVRDDGKICATFDGPARQFQLGTEALVAGVFARRRLHAWSRVWKREVLDGVRFPEGVYFEDMATIPRLMLNARSYYYAAQPWIYYRSRPGSILAEIRADFDYRRNDELADALAGFREDLIRAIPDVSMETRRLVALFLAREYVKLAKRLMRVHRRQRSLHLLRGDLNRYREKMEGASPLPFAQIAARHARDGQMVRWAALRFFMALSQRSGRLIRKPAI</sequence>
<evidence type="ECO:0000313" key="3">
    <source>
        <dbReference type="Proteomes" id="UP000316624"/>
    </source>
</evidence>
<dbReference type="InterPro" id="IPR001173">
    <property type="entry name" value="Glyco_trans_2-like"/>
</dbReference>
<dbReference type="PANTHER" id="PTHR22916:SF3">
    <property type="entry name" value="UDP-GLCNAC:BETAGAL BETA-1,3-N-ACETYLGLUCOSAMINYLTRANSFERASE-LIKE PROTEIN 1"/>
    <property type="match status" value="1"/>
</dbReference>
<dbReference type="Gene3D" id="3.90.550.10">
    <property type="entry name" value="Spore Coat Polysaccharide Biosynthesis Protein SpsA, Chain A"/>
    <property type="match status" value="1"/>
</dbReference>
<dbReference type="Proteomes" id="UP000316624">
    <property type="component" value="Unassembled WGS sequence"/>
</dbReference>
<keyword evidence="3" id="KW-1185">Reference proteome</keyword>
<keyword evidence="2" id="KW-0808">Transferase</keyword>
<dbReference type="PANTHER" id="PTHR22916">
    <property type="entry name" value="GLYCOSYLTRANSFERASE"/>
    <property type="match status" value="1"/>
</dbReference>
<dbReference type="GO" id="GO:0016758">
    <property type="term" value="F:hexosyltransferase activity"/>
    <property type="evidence" value="ECO:0007669"/>
    <property type="project" value="UniProtKB-ARBA"/>
</dbReference>
<dbReference type="CDD" id="cd00761">
    <property type="entry name" value="Glyco_tranf_GTA_type"/>
    <property type="match status" value="1"/>
</dbReference>
<dbReference type="SUPFAM" id="SSF53448">
    <property type="entry name" value="Nucleotide-diphospho-sugar transferases"/>
    <property type="match status" value="1"/>
</dbReference>
<dbReference type="EMBL" id="VLKK01000013">
    <property type="protein sequence ID" value="TWH91687.1"/>
    <property type="molecule type" value="Genomic_DNA"/>
</dbReference>
<protein>
    <submittedName>
        <fullName evidence="2">Glycosyltransferase involved in cell wall biosynthesis</fullName>
    </submittedName>
</protein>
<dbReference type="Pfam" id="PF00535">
    <property type="entry name" value="Glycos_transf_2"/>
    <property type="match status" value="1"/>
</dbReference>
<dbReference type="RefSeq" id="WP_158636672.1">
    <property type="nucleotide sequence ID" value="NZ_JACIIY010000014.1"/>
</dbReference>
<accession>A0A562K8G7</accession>
<evidence type="ECO:0000259" key="1">
    <source>
        <dbReference type="Pfam" id="PF00535"/>
    </source>
</evidence>
<name>A0A562K8G7_SPHWJ</name>
<feature type="domain" description="Glycosyltransferase 2-like" evidence="1">
    <location>
        <begin position="12"/>
        <end position="134"/>
    </location>
</feature>
<organism evidence="2 3">
    <name type="scientific">Sphingobium wenxiniae (strain DSM 21828 / CGMCC 1.7748 / JZ-1)</name>
    <dbReference type="NCBI Taxonomy" id="595605"/>
    <lineage>
        <taxon>Bacteria</taxon>
        <taxon>Pseudomonadati</taxon>
        <taxon>Pseudomonadota</taxon>
        <taxon>Alphaproteobacteria</taxon>
        <taxon>Sphingomonadales</taxon>
        <taxon>Sphingomonadaceae</taxon>
        <taxon>Sphingobium</taxon>
    </lineage>
</organism>
<reference evidence="2 3" key="1">
    <citation type="journal article" date="2015" name="Stand. Genomic Sci.">
        <title>Genomic Encyclopedia of Bacterial and Archaeal Type Strains, Phase III: the genomes of soil and plant-associated and newly described type strains.</title>
        <authorList>
            <person name="Whitman W.B."/>
            <person name="Woyke T."/>
            <person name="Klenk H.P."/>
            <person name="Zhou Y."/>
            <person name="Lilburn T.G."/>
            <person name="Beck B.J."/>
            <person name="De Vos P."/>
            <person name="Vandamme P."/>
            <person name="Eisen J.A."/>
            <person name="Garrity G."/>
            <person name="Hugenholtz P."/>
            <person name="Kyrpides N.C."/>
        </authorList>
    </citation>
    <scope>NUCLEOTIDE SEQUENCE [LARGE SCALE GENOMIC DNA]</scope>
    <source>
        <strain evidence="2 3">CGMCC 1.7748</strain>
    </source>
</reference>
<proteinExistence type="predicted"/>
<comment type="caution">
    <text evidence="2">The sequence shown here is derived from an EMBL/GenBank/DDBJ whole genome shotgun (WGS) entry which is preliminary data.</text>
</comment>
<evidence type="ECO:0000313" key="2">
    <source>
        <dbReference type="EMBL" id="TWH91687.1"/>
    </source>
</evidence>
<dbReference type="AlphaFoldDB" id="A0A562K8G7"/>